<dbReference type="EMBL" id="AP025730">
    <property type="protein sequence ID" value="BDI06197.1"/>
    <property type="molecule type" value="Genomic_DNA"/>
</dbReference>
<dbReference type="Pfam" id="PF14870">
    <property type="entry name" value="PSII_BNR"/>
    <property type="match status" value="1"/>
</dbReference>
<dbReference type="CDD" id="cd15482">
    <property type="entry name" value="Sialidase_non-viral"/>
    <property type="match status" value="1"/>
</dbReference>
<dbReference type="SUPFAM" id="SSF110296">
    <property type="entry name" value="Oligoxyloglucan reducing end-specific cellobiohydrolase"/>
    <property type="match status" value="1"/>
</dbReference>
<name>A0ABM7YNX9_9BURK</name>
<gene>
    <name evidence="6" type="ORF">CATMQ487_31670</name>
</gene>
<keyword evidence="2" id="KW-0604">Photosystem II</keyword>
<evidence type="ECO:0000256" key="1">
    <source>
        <dbReference type="ARBA" id="ARBA00022531"/>
    </source>
</evidence>
<feature type="region of interest" description="Disordered" evidence="3">
    <location>
        <begin position="311"/>
        <end position="334"/>
    </location>
</feature>
<proteinExistence type="predicted"/>
<organism evidence="6 7">
    <name type="scientific">Sphaerotilus microaerophilus</name>
    <dbReference type="NCBI Taxonomy" id="2914710"/>
    <lineage>
        <taxon>Bacteria</taxon>
        <taxon>Pseudomonadati</taxon>
        <taxon>Pseudomonadota</taxon>
        <taxon>Betaproteobacteria</taxon>
        <taxon>Burkholderiales</taxon>
        <taxon>Sphaerotilaceae</taxon>
        <taxon>Sphaerotilus</taxon>
    </lineage>
</organism>
<keyword evidence="1" id="KW-0602">Photosynthesis</keyword>
<evidence type="ECO:0000256" key="3">
    <source>
        <dbReference type="SAM" id="MobiDB-lite"/>
    </source>
</evidence>
<keyword evidence="4" id="KW-0732">Signal</keyword>
<reference evidence="6" key="1">
    <citation type="submission" date="2022-04" db="EMBL/GenBank/DDBJ databases">
        <title>Whole genome sequence of Sphaerotilus sp. FB-5.</title>
        <authorList>
            <person name="Takeda M."/>
            <person name="Narihara S."/>
            <person name="Akimoto M."/>
            <person name="Akimoto R."/>
            <person name="Nishiyashiki S."/>
            <person name="Murakami T."/>
        </authorList>
    </citation>
    <scope>NUCLEOTIDE SEQUENCE</scope>
    <source>
        <strain evidence="6">FB-5</strain>
    </source>
</reference>
<feature type="signal peptide" evidence="4">
    <location>
        <begin position="1"/>
        <end position="22"/>
    </location>
</feature>
<protein>
    <recommendedName>
        <fullName evidence="5">Photosynthesis system II assembly factor Ycf48/Hcf136-like domain-containing protein</fullName>
    </recommendedName>
</protein>
<keyword evidence="7" id="KW-1185">Reference proteome</keyword>
<dbReference type="PANTHER" id="PTHR47199">
    <property type="entry name" value="PHOTOSYSTEM II STABILITY/ASSEMBLY FACTOR HCF136, CHLOROPLASTIC"/>
    <property type="match status" value="1"/>
</dbReference>
<evidence type="ECO:0000256" key="4">
    <source>
        <dbReference type="SAM" id="SignalP"/>
    </source>
</evidence>
<evidence type="ECO:0000256" key="2">
    <source>
        <dbReference type="ARBA" id="ARBA00023276"/>
    </source>
</evidence>
<dbReference type="Proteomes" id="UP001057498">
    <property type="component" value="Chromosome"/>
</dbReference>
<evidence type="ECO:0000259" key="5">
    <source>
        <dbReference type="Pfam" id="PF14870"/>
    </source>
</evidence>
<dbReference type="InterPro" id="IPR028203">
    <property type="entry name" value="PSII_CF48-like_dom"/>
</dbReference>
<evidence type="ECO:0000313" key="6">
    <source>
        <dbReference type="EMBL" id="BDI06197.1"/>
    </source>
</evidence>
<dbReference type="RefSeq" id="WP_251969500.1">
    <property type="nucleotide sequence ID" value="NZ_AP025730.1"/>
</dbReference>
<feature type="chain" id="PRO_5046178239" description="Photosynthesis system II assembly factor Ycf48/Hcf136-like domain-containing protein" evidence="4">
    <location>
        <begin position="23"/>
        <end position="334"/>
    </location>
</feature>
<feature type="domain" description="Photosynthesis system II assembly factor Ycf48/Hcf136-like" evidence="5">
    <location>
        <begin position="141"/>
        <end position="279"/>
    </location>
</feature>
<dbReference type="InterPro" id="IPR015943">
    <property type="entry name" value="WD40/YVTN_repeat-like_dom_sf"/>
</dbReference>
<dbReference type="Gene3D" id="2.130.10.10">
    <property type="entry name" value="YVTN repeat-like/Quinoprotein amine dehydrogenase"/>
    <property type="match status" value="1"/>
</dbReference>
<sequence>MRTPIGLAMAAVVALAAAQAFAPRETPPLAASRLPVERMHMNTLVATKAGLVTAGELGHLLVSSNQGGSWQRASVDQDRKALLNQVAFAADGMTGMAVGHEGWILRSSDGGWSWSEAAFDAKNGEPLMSVAKLPTGRWIAVGAFGRALQSEDGGRTWSPLHLPEAGVEDKHLNRIVGSPDGQRWLIVGERGLVLRSNDQGTTWAVVEPFYNGSFYNAVALRSGGWLVYGMRGHIYRAASEMAAWQRVEVGAPVSFFSHAQTGDGALHLVGQGGMVATSRDDGASFALARTGGRATLTDLHLQPDGRGWLTSDAGIKPYPPVPPNAGLSTPGTAR</sequence>
<evidence type="ECO:0000313" key="7">
    <source>
        <dbReference type="Proteomes" id="UP001057498"/>
    </source>
</evidence>
<dbReference type="PANTHER" id="PTHR47199:SF2">
    <property type="entry name" value="PHOTOSYSTEM II STABILITY_ASSEMBLY FACTOR HCF136, CHLOROPLASTIC"/>
    <property type="match status" value="1"/>
</dbReference>
<accession>A0ABM7YNX9</accession>